<evidence type="ECO:0000313" key="1">
    <source>
        <dbReference type="EMBL" id="KAJ8421177.1"/>
    </source>
</evidence>
<evidence type="ECO:0000313" key="2">
    <source>
        <dbReference type="Proteomes" id="UP001153076"/>
    </source>
</evidence>
<accession>A0A9Q1GHM4</accession>
<dbReference type="OrthoDB" id="1934635at2759"/>
<sequence length="257" mass="28748">MDNWLNLKQLNTNVLDYYAQFEEMKLKCATREEQWVTETRFINKLKGDFKGEVGFPSRGVEALHVSPFRNLFTLKGNHRLVSLLKTMPNSQPVSSANSNSFTLGISQPVSSAKGSSLTSPPLLPSLSCLPWCFINDEPIDESVYPIVGDIVTESEHEEDERESSYYHEIRKLAATCGESLADPSISQKPLKVAKPWKMLPFLSLKLSLKLSRKDDNLQSAMSAEVIARITERLPYIKAWKAKEGGSLVSHASQETGN</sequence>
<organism evidence="1 2">
    <name type="scientific">Carnegiea gigantea</name>
    <dbReference type="NCBI Taxonomy" id="171969"/>
    <lineage>
        <taxon>Eukaryota</taxon>
        <taxon>Viridiplantae</taxon>
        <taxon>Streptophyta</taxon>
        <taxon>Embryophyta</taxon>
        <taxon>Tracheophyta</taxon>
        <taxon>Spermatophyta</taxon>
        <taxon>Magnoliopsida</taxon>
        <taxon>eudicotyledons</taxon>
        <taxon>Gunneridae</taxon>
        <taxon>Pentapetalae</taxon>
        <taxon>Caryophyllales</taxon>
        <taxon>Cactineae</taxon>
        <taxon>Cactaceae</taxon>
        <taxon>Cactoideae</taxon>
        <taxon>Echinocereeae</taxon>
        <taxon>Carnegiea</taxon>
    </lineage>
</organism>
<comment type="caution">
    <text evidence="1">The sequence shown here is derived from an EMBL/GenBank/DDBJ whole genome shotgun (WGS) entry which is preliminary data.</text>
</comment>
<dbReference type="Proteomes" id="UP001153076">
    <property type="component" value="Unassembled WGS sequence"/>
</dbReference>
<dbReference type="AlphaFoldDB" id="A0A9Q1GHM4"/>
<protein>
    <submittedName>
        <fullName evidence="1">Uncharacterized protein</fullName>
    </submittedName>
</protein>
<keyword evidence="2" id="KW-1185">Reference proteome</keyword>
<name>A0A9Q1GHM4_9CARY</name>
<gene>
    <name evidence="1" type="ORF">Cgig2_026981</name>
</gene>
<proteinExistence type="predicted"/>
<reference evidence="1" key="1">
    <citation type="submission" date="2022-04" db="EMBL/GenBank/DDBJ databases">
        <title>Carnegiea gigantea Genome sequencing and assembly v2.</title>
        <authorList>
            <person name="Copetti D."/>
            <person name="Sanderson M.J."/>
            <person name="Burquez A."/>
            <person name="Wojciechowski M.F."/>
        </authorList>
    </citation>
    <scope>NUCLEOTIDE SEQUENCE</scope>
    <source>
        <strain evidence="1">SGP5-SGP5p</strain>
        <tissue evidence="1">Aerial part</tissue>
    </source>
</reference>
<dbReference type="EMBL" id="JAKOGI010002870">
    <property type="protein sequence ID" value="KAJ8421177.1"/>
    <property type="molecule type" value="Genomic_DNA"/>
</dbReference>